<proteinExistence type="predicted"/>
<accession>A0A8T0WNB3</accession>
<gene>
    <name evidence="1" type="ORF">PVAP13_1NG175600</name>
</gene>
<reference evidence="1" key="1">
    <citation type="submission" date="2020-05" db="EMBL/GenBank/DDBJ databases">
        <title>WGS assembly of Panicum virgatum.</title>
        <authorList>
            <person name="Lovell J.T."/>
            <person name="Jenkins J."/>
            <person name="Shu S."/>
            <person name="Juenger T.E."/>
            <person name="Schmutz J."/>
        </authorList>
    </citation>
    <scope>NUCLEOTIDE SEQUENCE</scope>
    <source>
        <strain evidence="1">AP13</strain>
    </source>
</reference>
<protein>
    <submittedName>
        <fullName evidence="1">Uncharacterized protein</fullName>
    </submittedName>
</protein>
<organism evidence="1 2">
    <name type="scientific">Panicum virgatum</name>
    <name type="common">Blackwell switchgrass</name>
    <dbReference type="NCBI Taxonomy" id="38727"/>
    <lineage>
        <taxon>Eukaryota</taxon>
        <taxon>Viridiplantae</taxon>
        <taxon>Streptophyta</taxon>
        <taxon>Embryophyta</taxon>
        <taxon>Tracheophyta</taxon>
        <taxon>Spermatophyta</taxon>
        <taxon>Magnoliopsida</taxon>
        <taxon>Liliopsida</taxon>
        <taxon>Poales</taxon>
        <taxon>Poaceae</taxon>
        <taxon>PACMAD clade</taxon>
        <taxon>Panicoideae</taxon>
        <taxon>Panicodae</taxon>
        <taxon>Paniceae</taxon>
        <taxon>Panicinae</taxon>
        <taxon>Panicum</taxon>
        <taxon>Panicum sect. Hiantes</taxon>
    </lineage>
</organism>
<name>A0A8T0WNB3_PANVG</name>
<comment type="caution">
    <text evidence="1">The sequence shown here is derived from an EMBL/GenBank/DDBJ whole genome shotgun (WGS) entry which is preliminary data.</text>
</comment>
<evidence type="ECO:0000313" key="1">
    <source>
        <dbReference type="EMBL" id="KAG2650572.1"/>
    </source>
</evidence>
<dbReference type="Proteomes" id="UP000823388">
    <property type="component" value="Chromosome 1N"/>
</dbReference>
<evidence type="ECO:0000313" key="2">
    <source>
        <dbReference type="Proteomes" id="UP000823388"/>
    </source>
</evidence>
<dbReference type="EMBL" id="CM029038">
    <property type="protein sequence ID" value="KAG2650572.1"/>
    <property type="molecule type" value="Genomic_DNA"/>
</dbReference>
<dbReference type="AlphaFoldDB" id="A0A8T0WNB3"/>
<keyword evidence="2" id="KW-1185">Reference proteome</keyword>
<sequence>MCILLPAYYHQNYCTYVVTQLPPLPELLHICGHSTQDYKENELTRRISLEFISATGENNKCCELLS</sequence>